<dbReference type="PIRSF" id="PIRSF021308">
    <property type="entry name" value="UCP021308"/>
    <property type="match status" value="1"/>
</dbReference>
<evidence type="ECO:0000313" key="2">
    <source>
        <dbReference type="EMBL" id="ANP40980.1"/>
    </source>
</evidence>
<accession>A0A1B1A312</accession>
<dbReference type="Gene3D" id="3.90.1150.200">
    <property type="match status" value="1"/>
</dbReference>
<dbReference type="AlphaFoldDB" id="A0A1B1A312"/>
<gene>
    <name evidence="2" type="ORF">K529_009425</name>
</gene>
<dbReference type="OrthoDB" id="214150at2"/>
<evidence type="ECO:0000313" key="3">
    <source>
        <dbReference type="Proteomes" id="UP000013243"/>
    </source>
</evidence>
<dbReference type="STRING" id="1265309.K529_009425"/>
<reference evidence="2 3" key="1">
    <citation type="journal article" date="2016" name="ISME J.">
        <title>Global occurrence and heterogeneity of the Roseobacter-clade species Ruegeria mobilis.</title>
        <authorList>
            <person name="Sonnenschein E."/>
            <person name="Gram L."/>
        </authorList>
    </citation>
    <scope>NUCLEOTIDE SEQUENCE [LARGE SCALE GENOMIC DNA]</scope>
    <source>
        <strain evidence="2 3">F1926</strain>
    </source>
</reference>
<dbReference type="InterPro" id="IPR016786">
    <property type="entry name" value="YdeI_bac"/>
</dbReference>
<evidence type="ECO:0000259" key="1">
    <source>
        <dbReference type="Pfam" id="PF08818"/>
    </source>
</evidence>
<dbReference type="Pfam" id="PF13376">
    <property type="entry name" value="OmdA"/>
    <property type="match status" value="1"/>
</dbReference>
<proteinExistence type="predicted"/>
<sequence length="206" mass="22990">MITDIETYFSKGCGRCARFSTPDCSIKDWQEGLAQLRSICLSADLKETVKWGHPCYMFADRNIALLGAFRKDFGLSFFNAALMKDAENILERQGPNTKHPNLIRFTSNSGPAQMEDVILAYLQEATGYAATGQTLPKDDSALDLPEELVEALDADPELSEAFHALTRGRQRSYVINLNGAKKQETRVNRIAKFRDKIIDGKGANEH</sequence>
<dbReference type="Pfam" id="PF08818">
    <property type="entry name" value="DUF1801"/>
    <property type="match status" value="1"/>
</dbReference>
<dbReference type="KEGG" id="rmb:K529_009425"/>
<dbReference type="InterPro" id="IPR014922">
    <property type="entry name" value="YdhG-like"/>
</dbReference>
<organism evidence="2 3">
    <name type="scientific">Tritonibacter mobilis F1926</name>
    <dbReference type="NCBI Taxonomy" id="1265309"/>
    <lineage>
        <taxon>Bacteria</taxon>
        <taxon>Pseudomonadati</taxon>
        <taxon>Pseudomonadota</taxon>
        <taxon>Alphaproteobacteria</taxon>
        <taxon>Rhodobacterales</taxon>
        <taxon>Paracoccaceae</taxon>
        <taxon>Tritonibacter</taxon>
    </lineage>
</organism>
<name>A0A1B1A312_9RHOB</name>
<protein>
    <recommendedName>
        <fullName evidence="1">YdhG-like domain-containing protein</fullName>
    </recommendedName>
</protein>
<dbReference type="Proteomes" id="UP000013243">
    <property type="component" value="Chromosome"/>
</dbReference>
<dbReference type="SUPFAM" id="SSF159888">
    <property type="entry name" value="YdhG-like"/>
    <property type="match status" value="1"/>
</dbReference>
<feature type="domain" description="YdhG-like" evidence="1">
    <location>
        <begin position="29"/>
        <end position="125"/>
    </location>
</feature>
<dbReference type="EMBL" id="CP015230">
    <property type="protein sequence ID" value="ANP40980.1"/>
    <property type="molecule type" value="Genomic_DNA"/>
</dbReference>